<accession>A0ABX9LJD8</accession>
<keyword evidence="1" id="KW-0472">Membrane</keyword>
<evidence type="ECO:0000313" key="2">
    <source>
        <dbReference type="EMBL" id="RGA03798.1"/>
    </source>
</evidence>
<feature type="transmembrane region" description="Helical" evidence="1">
    <location>
        <begin position="160"/>
        <end position="178"/>
    </location>
</feature>
<feature type="transmembrane region" description="Helical" evidence="1">
    <location>
        <begin position="63"/>
        <end position="90"/>
    </location>
</feature>
<evidence type="ECO:0000313" key="3">
    <source>
        <dbReference type="Proteomes" id="UP000262538"/>
    </source>
</evidence>
<dbReference type="PROSITE" id="PS51257">
    <property type="entry name" value="PROKAR_LIPOPROTEIN"/>
    <property type="match status" value="1"/>
</dbReference>
<feature type="transmembrane region" description="Helical" evidence="1">
    <location>
        <begin position="246"/>
        <end position="268"/>
    </location>
</feature>
<protein>
    <submittedName>
        <fullName evidence="2">Uncharacterized protein</fullName>
    </submittedName>
</protein>
<feature type="transmembrane region" description="Helical" evidence="1">
    <location>
        <begin position="280"/>
        <end position="304"/>
    </location>
</feature>
<proteinExistence type="predicted"/>
<comment type="caution">
    <text evidence="2">The sequence shown here is derived from an EMBL/GenBank/DDBJ whole genome shotgun (WGS) entry which is preliminary data.</text>
</comment>
<feature type="transmembrane region" description="Helical" evidence="1">
    <location>
        <begin position="216"/>
        <end position="240"/>
    </location>
</feature>
<name>A0ABX9LJD8_9ACTN</name>
<keyword evidence="1" id="KW-0812">Transmembrane</keyword>
<dbReference type="EMBL" id="QFZU02000071">
    <property type="protein sequence ID" value="RGA03798.1"/>
    <property type="molecule type" value="Genomic_DNA"/>
</dbReference>
<feature type="transmembrane region" description="Helical" evidence="1">
    <location>
        <begin position="6"/>
        <end position="24"/>
    </location>
</feature>
<gene>
    <name evidence="2" type="ORF">DI270_017015</name>
</gene>
<reference evidence="2 3" key="1">
    <citation type="submission" date="2018-08" db="EMBL/GenBank/DDBJ databases">
        <title>Microbispora. triticiradicis sp. nov., a novel actinomycete isolated from the root of wheat (Triticum aestivum L.)).</title>
        <authorList>
            <person name="Han C."/>
        </authorList>
    </citation>
    <scope>NUCLEOTIDE SEQUENCE [LARGE SCALE GENOMIC DNA]</scope>
    <source>
        <strain evidence="2 3">NEAU-HRDPA2-9</strain>
    </source>
</reference>
<keyword evidence="1" id="KW-1133">Transmembrane helix</keyword>
<organism evidence="2 3">
    <name type="scientific">Microbispora triticiradicis</name>
    <dbReference type="NCBI Taxonomy" id="2200763"/>
    <lineage>
        <taxon>Bacteria</taxon>
        <taxon>Bacillati</taxon>
        <taxon>Actinomycetota</taxon>
        <taxon>Actinomycetes</taxon>
        <taxon>Streptosporangiales</taxon>
        <taxon>Streptosporangiaceae</taxon>
        <taxon>Microbispora</taxon>
    </lineage>
</organism>
<keyword evidence="3" id="KW-1185">Reference proteome</keyword>
<dbReference type="Proteomes" id="UP000262538">
    <property type="component" value="Unassembled WGS sequence"/>
</dbReference>
<evidence type="ECO:0000256" key="1">
    <source>
        <dbReference type="SAM" id="Phobius"/>
    </source>
</evidence>
<sequence length="540" mass="59431">MRVLLSPGQLGLGIAVLGFACYRVERRIRLRRRGDWRAVFEEIAEVPGGLDARRALLSLLHTFAGAVLVSLHLPGPALAVFGLAMGLAGWPEAACGAAVAVVLLRLGYEPLVWAALPMLAGYGTRLAHFLPERWRPPERRLAQISRFGPFIRPPLPIDRFWSIAMMLTTVAPMVASAVQTWWDWALPACASALAVQMGLLDRAVRHEHRVSIRVHRFVMASGNAVAMLVAAGPVGGWFAARWSETGFLTGWLGGALICAVVFAIRFVWPGRLRVMTAHWLFPFWAVAVFHPTPGAVAALAPLLLAETCVAALADRPIAARLTDRYAAFMIQLKPENRMNVLGPWLYDGFLREPGTADFGLVRRYLGMAVHASRGGFVAGQSTIANRDPELKQPVDGLRWIALATQALWLVDEEVTPRVPVDLREPLTRARSTIEAELVLTKALVLTFGLEWNDALREWREAAVRYRSLGLRAEEAACRAGTADVLGWLGRAEDALRERARIPSDAPEPGWALLDERVRDGLRVLSADRQDQADRPRVEAA</sequence>